<dbReference type="InterPro" id="IPR018550">
    <property type="entry name" value="Lipid-A_deacylase-rel"/>
</dbReference>
<gene>
    <name evidence="1" type="ORF">ENV52_10945</name>
</gene>
<dbReference type="GO" id="GO:0016787">
    <property type="term" value="F:hydrolase activity"/>
    <property type="evidence" value="ECO:0007669"/>
    <property type="project" value="UniProtKB-KW"/>
</dbReference>
<dbReference type="SUPFAM" id="SSF56925">
    <property type="entry name" value="OMPA-like"/>
    <property type="match status" value="1"/>
</dbReference>
<reference evidence="1" key="1">
    <citation type="journal article" date="2020" name="mSystems">
        <title>Genome- and Community-Level Interaction Insights into Carbon Utilization and Element Cycling Functions of Hydrothermarchaeota in Hydrothermal Sediment.</title>
        <authorList>
            <person name="Zhou Z."/>
            <person name="Liu Y."/>
            <person name="Xu W."/>
            <person name="Pan J."/>
            <person name="Luo Z.H."/>
            <person name="Li M."/>
        </authorList>
    </citation>
    <scope>NUCLEOTIDE SEQUENCE [LARGE SCALE GENOMIC DNA]</scope>
    <source>
        <strain evidence="1">SpSt-767</strain>
    </source>
</reference>
<name>A0A7V6A4L9_9BACT</name>
<keyword evidence="1" id="KW-0378">Hydrolase</keyword>
<dbReference type="Pfam" id="PF09411">
    <property type="entry name" value="PagL"/>
    <property type="match status" value="1"/>
</dbReference>
<sequence length="194" mass="21036">MRTTGFRGLLLAVLTVATFLPGTLGAVDFDLADCRHDMGLRLGYGFSMSGPSVHLYSLLPRWGIILINPHASALPGKLGISFELEGILSIAEAEDTGWELGITPLLKFTLPVTGFLHPFLEGGVGIITQQFNSPRVPHSFNFTPQVGVGCDLAVTSRWALTLAYRFRHSSNAGLVQPNPGLNMNLFQAGLTYFY</sequence>
<dbReference type="Gene3D" id="2.40.160.20">
    <property type="match status" value="1"/>
</dbReference>
<dbReference type="InterPro" id="IPR011250">
    <property type="entry name" value="OMP/PagP_B-barrel"/>
</dbReference>
<comment type="caution">
    <text evidence="1">The sequence shown here is derived from an EMBL/GenBank/DDBJ whole genome shotgun (WGS) entry which is preliminary data.</text>
</comment>
<organism evidence="1">
    <name type="scientific">Desulfobacca acetoxidans</name>
    <dbReference type="NCBI Taxonomy" id="60893"/>
    <lineage>
        <taxon>Bacteria</taxon>
        <taxon>Pseudomonadati</taxon>
        <taxon>Thermodesulfobacteriota</taxon>
        <taxon>Desulfobaccia</taxon>
        <taxon>Desulfobaccales</taxon>
        <taxon>Desulfobaccaceae</taxon>
        <taxon>Desulfobacca</taxon>
    </lineage>
</organism>
<dbReference type="AlphaFoldDB" id="A0A7V6A4L9"/>
<accession>A0A7V6A4L9</accession>
<evidence type="ECO:0000313" key="1">
    <source>
        <dbReference type="EMBL" id="HHS30202.1"/>
    </source>
</evidence>
<dbReference type="EMBL" id="DTGR01000172">
    <property type="protein sequence ID" value="HHS30202.1"/>
    <property type="molecule type" value="Genomic_DNA"/>
</dbReference>
<protein>
    <submittedName>
        <fullName evidence="1">Acyloxyacyl hydrolase</fullName>
    </submittedName>
</protein>
<proteinExistence type="predicted"/>